<dbReference type="RefSeq" id="WP_120181729.1">
    <property type="nucleotide sequence ID" value="NZ_MBTA01000023.1"/>
</dbReference>
<keyword evidence="1" id="KW-1133">Transmembrane helix</keyword>
<protein>
    <submittedName>
        <fullName evidence="2">Uncharacterized protein</fullName>
    </submittedName>
</protein>
<organism evidence="2 3">
    <name type="scientific">Pelobium manganitolerans</name>
    <dbReference type="NCBI Taxonomy" id="1842495"/>
    <lineage>
        <taxon>Bacteria</taxon>
        <taxon>Pseudomonadati</taxon>
        <taxon>Bacteroidota</taxon>
        <taxon>Sphingobacteriia</taxon>
        <taxon>Sphingobacteriales</taxon>
        <taxon>Sphingobacteriaceae</taxon>
        <taxon>Pelobium</taxon>
    </lineage>
</organism>
<evidence type="ECO:0000313" key="2">
    <source>
        <dbReference type="EMBL" id="RKD16229.1"/>
    </source>
</evidence>
<accession>A0A419S610</accession>
<reference evidence="2 3" key="1">
    <citation type="submission" date="2016-07" db="EMBL/GenBank/DDBJ databases">
        <title>Genome of Pelobium manganitolerans.</title>
        <authorList>
            <person name="Wu S."/>
            <person name="Wang G."/>
        </authorList>
    </citation>
    <scope>NUCLEOTIDE SEQUENCE [LARGE SCALE GENOMIC DNA]</scope>
    <source>
        <strain evidence="2 3">YS-25</strain>
    </source>
</reference>
<keyword evidence="1" id="KW-0812">Transmembrane</keyword>
<feature type="transmembrane region" description="Helical" evidence="1">
    <location>
        <begin position="41"/>
        <end position="62"/>
    </location>
</feature>
<name>A0A419S610_9SPHI</name>
<feature type="transmembrane region" description="Helical" evidence="1">
    <location>
        <begin position="15"/>
        <end position="34"/>
    </location>
</feature>
<dbReference type="AlphaFoldDB" id="A0A419S610"/>
<proteinExistence type="predicted"/>
<dbReference type="OrthoDB" id="1453942at2"/>
<evidence type="ECO:0000256" key="1">
    <source>
        <dbReference type="SAM" id="Phobius"/>
    </source>
</evidence>
<sequence>MDFRDPNVDAISNTVLVLAVIYLVICFAIAWIWGRKRRVGFLWSFVFSALMTPIVGLAIILAGKKRDQEYL</sequence>
<evidence type="ECO:0000313" key="3">
    <source>
        <dbReference type="Proteomes" id="UP000283433"/>
    </source>
</evidence>
<dbReference type="EMBL" id="MBTA01000023">
    <property type="protein sequence ID" value="RKD16229.1"/>
    <property type="molecule type" value="Genomic_DNA"/>
</dbReference>
<dbReference type="Proteomes" id="UP000283433">
    <property type="component" value="Unassembled WGS sequence"/>
</dbReference>
<keyword evidence="3" id="KW-1185">Reference proteome</keyword>
<comment type="caution">
    <text evidence="2">The sequence shown here is derived from an EMBL/GenBank/DDBJ whole genome shotgun (WGS) entry which is preliminary data.</text>
</comment>
<keyword evidence="1" id="KW-0472">Membrane</keyword>
<gene>
    <name evidence="2" type="ORF">BCY91_04970</name>
</gene>